<keyword evidence="4" id="KW-1185">Reference proteome</keyword>
<protein>
    <recommendedName>
        <fullName evidence="5">Heterokaryon incompatibility domain-containing protein</fullName>
    </recommendedName>
</protein>
<feature type="transmembrane region" description="Helical" evidence="2">
    <location>
        <begin position="168"/>
        <end position="192"/>
    </location>
</feature>
<dbReference type="EMBL" id="JAQJAN010000001">
    <property type="protein sequence ID" value="KAJ5740613.1"/>
    <property type="molecule type" value="Genomic_DNA"/>
</dbReference>
<name>A0AAD6HX18_9EURO</name>
<dbReference type="AlphaFoldDB" id="A0AAD6HX18"/>
<feature type="compositionally biased region" description="Pro residues" evidence="1">
    <location>
        <begin position="889"/>
        <end position="898"/>
    </location>
</feature>
<comment type="caution">
    <text evidence="3">The sequence shown here is derived from an EMBL/GenBank/DDBJ whole genome shotgun (WGS) entry which is preliminary data.</text>
</comment>
<evidence type="ECO:0000313" key="3">
    <source>
        <dbReference type="EMBL" id="KAJ5740613.1"/>
    </source>
</evidence>
<keyword evidence="2" id="KW-0472">Membrane</keyword>
<evidence type="ECO:0000313" key="4">
    <source>
        <dbReference type="Proteomes" id="UP001215712"/>
    </source>
</evidence>
<reference evidence="3" key="2">
    <citation type="submission" date="2023-01" db="EMBL/GenBank/DDBJ databases">
        <authorList>
            <person name="Petersen C."/>
        </authorList>
    </citation>
    <scope>NUCLEOTIDE SEQUENCE</scope>
    <source>
        <strain evidence="3">IBT 17514</strain>
    </source>
</reference>
<keyword evidence="2" id="KW-0812">Transmembrane</keyword>
<dbReference type="Proteomes" id="UP001215712">
    <property type="component" value="Unassembled WGS sequence"/>
</dbReference>
<reference evidence="3" key="1">
    <citation type="journal article" date="2023" name="IMA Fungus">
        <title>Comparative genomic study of the Penicillium genus elucidates a diverse pangenome and 15 lateral gene transfer events.</title>
        <authorList>
            <person name="Petersen C."/>
            <person name="Sorensen T."/>
            <person name="Nielsen M.R."/>
            <person name="Sondergaard T.E."/>
            <person name="Sorensen J.L."/>
            <person name="Fitzpatrick D.A."/>
            <person name="Frisvad J.C."/>
            <person name="Nielsen K.L."/>
        </authorList>
    </citation>
    <scope>NUCLEOTIDE SEQUENCE</scope>
    <source>
        <strain evidence="3">IBT 17514</strain>
    </source>
</reference>
<gene>
    <name evidence="3" type="ORF">N7493_000485</name>
</gene>
<sequence>MGAAQSSTNKEELGHDAWKKNLEKQYNGHWRWAPGVKFRRPSKLTPEQLNDRIIELEHEQPINSKQGYLNPNGDDEHEKFPDLDTYYSSTKEIPRRLVVQATKEARHDSRPRHWGHARIDGRTPFIIRLSELCLNPFNLERYDIGYDDLEEEEHLKAKQHAKSAPRRVLWVLVRILHYIVSIFLKLTLAWIIQGLLSVQVITEPWSSDAGDDYEYYENVHWAWPKHAINILDQSPENPRPQSNIKRLTIPRKLVVRDGNEGKWIAKDTSELRDPKTGMLQPYVFLSFSRGNFAADDDTLRPFFHTVAESILENENSNRGPEEQHIKAFWLDTDCVSHNTKAEETRDINTICDAVRCAKRVYILLPTESEEEKRIWGNRIWTLPEVLLAAEKVRYCITPSWSQPLSANKDAPKNTFHDVSLTDMYQSFWPLLPPVSETETKDKNAERHEDAICHLIDHYTNRTKLSELQLFTFAVQAMAQLSTGKDVEGYTTTSMAYAAMGLLSYRITPDDDDDTFQAIARLSLVNDSNRLLERLLCLWPSYTPTVQGPIKSQDEEKYAVAGNEALLRNIADRDQYSVHLWDVQPSCDVVGIGNDKFAPTVIVDRCRGIPIRWKSFPKVRYVQNFRSFRANISQTVVWIGAWFLLAGFNLFATVISLAFASVDSSTQTINIRQYMYGIALYVGISWIISWFSPSAVRQLCSGGSSGLSNHLVGFEGTMTLREIEKAIYGNWNGRLSYAPSSTIFSQSLRHETIRMGVEPRDKYGDPLGPEHWKKQKELLGIPDTHRLFTIVDTGDMSVSVIAAERPPVVALVCGREGGMLRALLCSWRFETNCLYRECVVRMRSSIEERATANDWLKISLASQGDVGRTRKRYLQRTRNETESIQSSASLPPPTPPPKEPVVQQVAK</sequence>
<accession>A0AAD6HX18</accession>
<evidence type="ECO:0008006" key="5">
    <source>
        <dbReference type="Google" id="ProtNLM"/>
    </source>
</evidence>
<evidence type="ECO:0000256" key="2">
    <source>
        <dbReference type="SAM" id="Phobius"/>
    </source>
</evidence>
<feature type="transmembrane region" description="Helical" evidence="2">
    <location>
        <begin position="673"/>
        <end position="690"/>
    </location>
</feature>
<feature type="transmembrane region" description="Helical" evidence="2">
    <location>
        <begin position="635"/>
        <end position="661"/>
    </location>
</feature>
<proteinExistence type="predicted"/>
<feature type="region of interest" description="Disordered" evidence="1">
    <location>
        <begin position="875"/>
        <end position="906"/>
    </location>
</feature>
<organism evidence="3 4">
    <name type="scientific">Penicillium malachiteum</name>
    <dbReference type="NCBI Taxonomy" id="1324776"/>
    <lineage>
        <taxon>Eukaryota</taxon>
        <taxon>Fungi</taxon>
        <taxon>Dikarya</taxon>
        <taxon>Ascomycota</taxon>
        <taxon>Pezizomycotina</taxon>
        <taxon>Eurotiomycetes</taxon>
        <taxon>Eurotiomycetidae</taxon>
        <taxon>Eurotiales</taxon>
        <taxon>Aspergillaceae</taxon>
        <taxon>Penicillium</taxon>
    </lineage>
</organism>
<keyword evidence="2" id="KW-1133">Transmembrane helix</keyword>
<evidence type="ECO:0000256" key="1">
    <source>
        <dbReference type="SAM" id="MobiDB-lite"/>
    </source>
</evidence>